<dbReference type="InterPro" id="IPR004027">
    <property type="entry name" value="SEC_C_motif"/>
</dbReference>
<gene>
    <name evidence="1" type="ordered locus">RGE_21980</name>
</gene>
<sequence length="207" mass="22536">MTIRRASIRLPVIPRPVEGSAAVFVAGEGFSGPFFKGDGAIDLVCGRCLHRLAEALHPGQIQNLVLQCPACHGHNVVVSIHALENFVSQVQSVPAAPEKITHLKVALENAREKKSSTQEVMALIEEIAPDFDTIKELLVPKGPGDFYGLLGFVIGFLAWLQARKQSKQPPSVVINNYFSERDPFRGVGPNEICPCGSGKKYKRCHGK</sequence>
<dbReference type="STRING" id="983917.RGE_21980"/>
<dbReference type="SUPFAM" id="SSF103642">
    <property type="entry name" value="Sec-C motif"/>
    <property type="match status" value="1"/>
</dbReference>
<dbReference type="AlphaFoldDB" id="I0HRA2"/>
<dbReference type="Pfam" id="PF02810">
    <property type="entry name" value="SEC-C"/>
    <property type="match status" value="1"/>
</dbReference>
<name>I0HRA2_RUBGI</name>
<dbReference type="Proteomes" id="UP000007883">
    <property type="component" value="Chromosome"/>
</dbReference>
<protein>
    <recommendedName>
        <fullName evidence="3">SEC-C motif-containing protein</fullName>
    </recommendedName>
</protein>
<dbReference type="eggNOG" id="COG3012">
    <property type="taxonomic scope" value="Bacteria"/>
</dbReference>
<reference evidence="1 2" key="1">
    <citation type="journal article" date="2012" name="J. Bacteriol.">
        <title>Complete genome sequence of phototrophic betaproteobacterium Rubrivivax gelatinosus IL144.</title>
        <authorList>
            <person name="Nagashima S."/>
            <person name="Kamimura A."/>
            <person name="Shimizu T."/>
            <person name="Nakamura-isaki S."/>
            <person name="Aono E."/>
            <person name="Sakamoto K."/>
            <person name="Ichikawa N."/>
            <person name="Nakazawa H."/>
            <person name="Sekine M."/>
            <person name="Yamazaki S."/>
            <person name="Fujita N."/>
            <person name="Shimada K."/>
            <person name="Hanada S."/>
            <person name="Nagashima K.V.P."/>
        </authorList>
    </citation>
    <scope>NUCLEOTIDE SEQUENCE [LARGE SCALE GENOMIC DNA]</scope>
    <source>
        <strain evidence="2">NBRC 100245 / IL144</strain>
    </source>
</reference>
<organism evidence="1 2">
    <name type="scientific">Rubrivivax gelatinosus (strain NBRC 100245 / IL144)</name>
    <dbReference type="NCBI Taxonomy" id="983917"/>
    <lineage>
        <taxon>Bacteria</taxon>
        <taxon>Pseudomonadati</taxon>
        <taxon>Pseudomonadota</taxon>
        <taxon>Betaproteobacteria</taxon>
        <taxon>Burkholderiales</taxon>
        <taxon>Sphaerotilaceae</taxon>
        <taxon>Rubrivivax</taxon>
    </lineage>
</organism>
<dbReference type="Gene3D" id="3.10.450.50">
    <property type="match status" value="1"/>
</dbReference>
<evidence type="ECO:0008006" key="3">
    <source>
        <dbReference type="Google" id="ProtNLM"/>
    </source>
</evidence>
<dbReference type="KEGG" id="rge:RGE_21980"/>
<evidence type="ECO:0000313" key="2">
    <source>
        <dbReference type="Proteomes" id="UP000007883"/>
    </source>
</evidence>
<keyword evidence="2" id="KW-1185">Reference proteome</keyword>
<dbReference type="HOGENOM" id="CLU_1325525_0_0_4"/>
<evidence type="ECO:0000313" key="1">
    <source>
        <dbReference type="EMBL" id="BAL95539.1"/>
    </source>
</evidence>
<accession>I0HRA2</accession>
<dbReference type="EMBL" id="AP012320">
    <property type="protein sequence ID" value="BAL95539.1"/>
    <property type="molecule type" value="Genomic_DNA"/>
</dbReference>
<proteinExistence type="predicted"/>